<gene>
    <name evidence="2" type="ORF">PXEA_LOCUS34439</name>
</gene>
<keyword evidence="1" id="KW-0812">Transmembrane</keyword>
<organism evidence="2 3">
    <name type="scientific">Protopolystoma xenopodis</name>
    <dbReference type="NCBI Taxonomy" id="117903"/>
    <lineage>
        <taxon>Eukaryota</taxon>
        <taxon>Metazoa</taxon>
        <taxon>Spiralia</taxon>
        <taxon>Lophotrochozoa</taxon>
        <taxon>Platyhelminthes</taxon>
        <taxon>Monogenea</taxon>
        <taxon>Polyopisthocotylea</taxon>
        <taxon>Polystomatidea</taxon>
        <taxon>Polystomatidae</taxon>
        <taxon>Protopolystoma</taxon>
    </lineage>
</organism>
<keyword evidence="3" id="KW-1185">Reference proteome</keyword>
<evidence type="ECO:0000313" key="2">
    <source>
        <dbReference type="EMBL" id="VEL40999.1"/>
    </source>
</evidence>
<name>A0A3S5C7T5_9PLAT</name>
<keyword evidence="1" id="KW-0472">Membrane</keyword>
<evidence type="ECO:0000313" key="3">
    <source>
        <dbReference type="Proteomes" id="UP000784294"/>
    </source>
</evidence>
<sequence length="211" mass="23257">MAEAREQVYQSCSSPFRAEVLIPPPRHMFLFSRFLLPSLVFSSSKLPPTKAIPATSQVPLTMETFFSAASSVLRALDGVDKSTGPTCLHQNRILSLTLDTVSSILPFSPSPSSSSCGRPDSFSAVLNQRVQSVGVHRKLTSIGKCQTVSLPHTRQMRPSFRPMAMLTNLLFLILLFTTVLSVNVQTSSNTEVLKGPHIRDARWRNLTVELD</sequence>
<evidence type="ECO:0000256" key="1">
    <source>
        <dbReference type="SAM" id="Phobius"/>
    </source>
</evidence>
<dbReference type="AlphaFoldDB" id="A0A3S5C7T5"/>
<proteinExistence type="predicted"/>
<accession>A0A3S5C7T5</accession>
<keyword evidence="1" id="KW-1133">Transmembrane helix</keyword>
<feature type="transmembrane region" description="Helical" evidence="1">
    <location>
        <begin position="163"/>
        <end position="184"/>
    </location>
</feature>
<protein>
    <submittedName>
        <fullName evidence="2">Uncharacterized protein</fullName>
    </submittedName>
</protein>
<dbReference type="EMBL" id="CAAALY010267408">
    <property type="protein sequence ID" value="VEL40999.1"/>
    <property type="molecule type" value="Genomic_DNA"/>
</dbReference>
<reference evidence="2" key="1">
    <citation type="submission" date="2018-11" db="EMBL/GenBank/DDBJ databases">
        <authorList>
            <consortium name="Pathogen Informatics"/>
        </authorList>
    </citation>
    <scope>NUCLEOTIDE SEQUENCE</scope>
</reference>
<dbReference type="Proteomes" id="UP000784294">
    <property type="component" value="Unassembled WGS sequence"/>
</dbReference>
<comment type="caution">
    <text evidence="2">The sequence shown here is derived from an EMBL/GenBank/DDBJ whole genome shotgun (WGS) entry which is preliminary data.</text>
</comment>